<evidence type="ECO:0000256" key="4">
    <source>
        <dbReference type="ARBA" id="ARBA00022993"/>
    </source>
</evidence>
<dbReference type="SUPFAM" id="SSF52540">
    <property type="entry name" value="P-loop containing nucleoside triphosphate hydrolases"/>
    <property type="match status" value="1"/>
</dbReference>
<dbReference type="PROSITE" id="PS51219">
    <property type="entry name" value="DPCK"/>
    <property type="match status" value="1"/>
</dbReference>
<keyword evidence="2 5" id="KW-0547">Nucleotide-binding</keyword>
<dbReference type="InterPro" id="IPR027417">
    <property type="entry name" value="P-loop_NTPase"/>
</dbReference>
<evidence type="ECO:0000313" key="7">
    <source>
        <dbReference type="EMBL" id="MCG2461106.1"/>
    </source>
</evidence>
<keyword evidence="5 7" id="KW-0418">Kinase</keyword>
<dbReference type="Pfam" id="PF01121">
    <property type="entry name" value="CoaE"/>
    <property type="match status" value="1"/>
</dbReference>
<accession>A0AAE3EWS7</accession>
<evidence type="ECO:0000256" key="2">
    <source>
        <dbReference type="ARBA" id="ARBA00022741"/>
    </source>
</evidence>
<evidence type="ECO:0000256" key="6">
    <source>
        <dbReference type="NCBIfam" id="TIGR00152"/>
    </source>
</evidence>
<evidence type="ECO:0000256" key="1">
    <source>
        <dbReference type="ARBA" id="ARBA00009018"/>
    </source>
</evidence>
<proteinExistence type="inferred from homology"/>
<dbReference type="GO" id="GO:0005524">
    <property type="term" value="F:ATP binding"/>
    <property type="evidence" value="ECO:0007669"/>
    <property type="project" value="UniProtKB-UniRule"/>
</dbReference>
<comment type="similarity">
    <text evidence="1 5">Belongs to the CoaE family.</text>
</comment>
<keyword evidence="5 7" id="KW-0808">Transferase</keyword>
<keyword evidence="8" id="KW-1185">Reference proteome</keyword>
<comment type="caution">
    <text evidence="7">The sequence shown here is derived from an EMBL/GenBank/DDBJ whole genome shotgun (WGS) entry which is preliminary data.</text>
</comment>
<gene>
    <name evidence="5 7" type="primary">coaE</name>
    <name evidence="7" type="ORF">K8352_10140</name>
</gene>
<dbReference type="InterPro" id="IPR001977">
    <property type="entry name" value="Depp_CoAkinase"/>
</dbReference>
<dbReference type="PANTHER" id="PTHR10695:SF46">
    <property type="entry name" value="BIFUNCTIONAL COENZYME A SYNTHASE-RELATED"/>
    <property type="match status" value="1"/>
</dbReference>
<dbReference type="PANTHER" id="PTHR10695">
    <property type="entry name" value="DEPHOSPHO-COA KINASE-RELATED"/>
    <property type="match status" value="1"/>
</dbReference>
<comment type="subcellular location">
    <subcellularLocation>
        <location evidence="5">Cytoplasm</location>
    </subcellularLocation>
</comment>
<sequence length="193" mass="22083">MKIIGLTGGIGSGKTTVGRMFHDLGVPVYESDKEAKLLMQNSKEIKVGLEALFGNGAFNGEVLNRKFIADRVFADQNLLQKLNALVHPVVRDHFLSWQKDQRFAYVVQEAAIIFENGQCSNYDKIILVTAPREIRIKRVMQRDGSTRQEILDRMKNQWSEQKKRKLSDFVINNVNLKKTRIKVDQIHSAILKD</sequence>
<protein>
    <recommendedName>
        <fullName evidence="5 6">Dephospho-CoA kinase</fullName>
        <ecNumber evidence="5 6">2.7.1.24</ecNumber>
    </recommendedName>
    <alternativeName>
        <fullName evidence="5">Dephosphocoenzyme A kinase</fullName>
    </alternativeName>
</protein>
<comment type="function">
    <text evidence="5">Catalyzes the phosphorylation of the 3'-hydroxyl group of dephosphocoenzyme A to form coenzyme A.</text>
</comment>
<evidence type="ECO:0000313" key="8">
    <source>
        <dbReference type="Proteomes" id="UP001200642"/>
    </source>
</evidence>
<dbReference type="GO" id="GO:0005737">
    <property type="term" value="C:cytoplasm"/>
    <property type="evidence" value="ECO:0007669"/>
    <property type="project" value="UniProtKB-SubCell"/>
</dbReference>
<dbReference type="RefSeq" id="WP_317902254.1">
    <property type="nucleotide sequence ID" value="NZ_JAIRBC010000013.1"/>
</dbReference>
<keyword evidence="4 5" id="KW-0173">Coenzyme A biosynthesis</keyword>
<dbReference type="Proteomes" id="UP001200642">
    <property type="component" value="Unassembled WGS sequence"/>
</dbReference>
<keyword evidence="3 5" id="KW-0067">ATP-binding</keyword>
<dbReference type="HAMAP" id="MF_00376">
    <property type="entry name" value="Dephospho_CoA_kinase"/>
    <property type="match status" value="1"/>
</dbReference>
<comment type="pathway">
    <text evidence="5">Cofactor biosynthesis; coenzyme A biosynthesis; CoA from (R)-pantothenate: step 5/5.</text>
</comment>
<dbReference type="NCBIfam" id="TIGR00152">
    <property type="entry name" value="dephospho-CoA kinase"/>
    <property type="match status" value="1"/>
</dbReference>
<dbReference type="Gene3D" id="3.40.50.300">
    <property type="entry name" value="P-loop containing nucleotide triphosphate hydrolases"/>
    <property type="match status" value="1"/>
</dbReference>
<evidence type="ECO:0000256" key="3">
    <source>
        <dbReference type="ARBA" id="ARBA00022840"/>
    </source>
</evidence>
<dbReference type="CDD" id="cd02022">
    <property type="entry name" value="DPCK"/>
    <property type="match status" value="1"/>
</dbReference>
<dbReference type="GO" id="GO:0004140">
    <property type="term" value="F:dephospho-CoA kinase activity"/>
    <property type="evidence" value="ECO:0007669"/>
    <property type="project" value="UniProtKB-UniRule"/>
</dbReference>
<dbReference type="EMBL" id="JAIRBC010000013">
    <property type="protein sequence ID" value="MCG2461106.1"/>
    <property type="molecule type" value="Genomic_DNA"/>
</dbReference>
<reference evidence="7" key="1">
    <citation type="submission" date="2023-02" db="EMBL/GenBank/DDBJ databases">
        <title>Genome of Flavobacteriaceae gen. nov. sp. strain F89.</title>
        <authorList>
            <person name="Wang Y."/>
        </authorList>
    </citation>
    <scope>NUCLEOTIDE SEQUENCE</scope>
    <source>
        <strain evidence="7">F89</strain>
    </source>
</reference>
<organism evidence="7 8">
    <name type="scientific">Cerina litoralis</name>
    <dbReference type="NCBI Taxonomy" id="2874477"/>
    <lineage>
        <taxon>Bacteria</taxon>
        <taxon>Pseudomonadati</taxon>
        <taxon>Bacteroidota</taxon>
        <taxon>Flavobacteriia</taxon>
        <taxon>Flavobacteriales</taxon>
        <taxon>Flavobacteriaceae</taxon>
        <taxon>Cerina</taxon>
    </lineage>
</organism>
<name>A0AAE3EWS7_9FLAO</name>
<evidence type="ECO:0000256" key="5">
    <source>
        <dbReference type="HAMAP-Rule" id="MF_00376"/>
    </source>
</evidence>
<keyword evidence="5" id="KW-0963">Cytoplasm</keyword>
<feature type="binding site" evidence="5">
    <location>
        <begin position="11"/>
        <end position="16"/>
    </location>
    <ligand>
        <name>ATP</name>
        <dbReference type="ChEBI" id="CHEBI:30616"/>
    </ligand>
</feature>
<dbReference type="GO" id="GO:0015937">
    <property type="term" value="P:coenzyme A biosynthetic process"/>
    <property type="evidence" value="ECO:0007669"/>
    <property type="project" value="UniProtKB-UniRule"/>
</dbReference>
<dbReference type="AlphaFoldDB" id="A0AAE3EWS7"/>
<dbReference type="EC" id="2.7.1.24" evidence="5 6"/>
<comment type="catalytic activity">
    <reaction evidence="5">
        <text>3'-dephospho-CoA + ATP = ADP + CoA + H(+)</text>
        <dbReference type="Rhea" id="RHEA:18245"/>
        <dbReference type="ChEBI" id="CHEBI:15378"/>
        <dbReference type="ChEBI" id="CHEBI:30616"/>
        <dbReference type="ChEBI" id="CHEBI:57287"/>
        <dbReference type="ChEBI" id="CHEBI:57328"/>
        <dbReference type="ChEBI" id="CHEBI:456216"/>
        <dbReference type="EC" id="2.7.1.24"/>
    </reaction>
</comment>